<dbReference type="Pfam" id="PF02464">
    <property type="entry name" value="CinA"/>
    <property type="match status" value="1"/>
</dbReference>
<evidence type="ECO:0000313" key="4">
    <source>
        <dbReference type="Proteomes" id="UP000006294"/>
    </source>
</evidence>
<dbReference type="Proteomes" id="UP000006294">
    <property type="component" value="Chromosome"/>
</dbReference>
<accession>K0J7L3</accession>
<dbReference type="HAMAP" id="MF_00226_B">
    <property type="entry name" value="CinA_B"/>
    <property type="match status" value="1"/>
</dbReference>
<evidence type="ECO:0000256" key="1">
    <source>
        <dbReference type="HAMAP-Rule" id="MF_00226"/>
    </source>
</evidence>
<organism evidence="3 4">
    <name type="scientific">Amphibacillus xylanus (strain ATCC 51415 / DSM 6626 / JCM 7361 / LMG 17667 / NBRC 15112 / Ep01)</name>
    <dbReference type="NCBI Taxonomy" id="698758"/>
    <lineage>
        <taxon>Bacteria</taxon>
        <taxon>Bacillati</taxon>
        <taxon>Bacillota</taxon>
        <taxon>Bacilli</taxon>
        <taxon>Bacillales</taxon>
        <taxon>Bacillaceae</taxon>
        <taxon>Amphibacillus</taxon>
    </lineage>
</organism>
<keyword evidence="4" id="KW-1185">Reference proteome</keyword>
<dbReference type="InterPro" id="IPR036425">
    <property type="entry name" value="MoaB/Mog-like_dom_sf"/>
</dbReference>
<dbReference type="eggNOG" id="COG1546">
    <property type="taxonomic scope" value="Bacteria"/>
</dbReference>
<dbReference type="InterPro" id="IPR008136">
    <property type="entry name" value="CinA_C"/>
</dbReference>
<dbReference type="HOGENOM" id="CLU_030805_9_3_9"/>
<dbReference type="Gene3D" id="3.30.70.2860">
    <property type="match status" value="1"/>
</dbReference>
<dbReference type="CDD" id="cd00885">
    <property type="entry name" value="cinA"/>
    <property type="match status" value="1"/>
</dbReference>
<dbReference type="PANTHER" id="PTHR13939:SF0">
    <property type="entry name" value="NMN AMIDOHYDROLASE-LIKE PROTEIN YFAY"/>
    <property type="match status" value="1"/>
</dbReference>
<dbReference type="Pfam" id="PF00994">
    <property type="entry name" value="MoCF_biosynth"/>
    <property type="match status" value="1"/>
</dbReference>
<evidence type="ECO:0000313" key="3">
    <source>
        <dbReference type="EMBL" id="BAM47568.1"/>
    </source>
</evidence>
<protein>
    <recommendedName>
        <fullName evidence="1">Putative competence-damage inducible protein</fullName>
    </recommendedName>
</protein>
<dbReference type="RefSeq" id="WP_015010168.1">
    <property type="nucleotide sequence ID" value="NC_018704.1"/>
</dbReference>
<sequence>MDMQAEIVAVGTELLLGQIANTNGQWISSQLATKGIGVYFHQVVGDNHERLKSVIIQALERSNLILITGGLGPTDDDLTREVVSEVVGKKLIENEAVLADIKDYFNRTNRPMSENNSKQALVIDGAVVIRNPIGTAPGMLIEYQQSLIVLMPGVPSEMKNMVTDSILPYLEEKYQLNDVIESKMLRCIGIGESQLETEVKDLIENQTNPTIAPLAADGEVALRITAKASSKESAKQLIETMETEIHNRIGQYIYGSDDQKLIDVIINQLKKENATIAGAESLTGGKFADQFVSIPGSSQVFNGSLVSYSNSAKINALGVNQATIDQYGVVSKQTAYEMAKQAKRAFNSTYALSFTGVAGPEPLEGQPVGTVYICLYHNENDYQTHTCHFSKPRNIVRELAVKRGLELIYKYLK</sequence>
<gene>
    <name evidence="1 3" type="primary">cinA</name>
    <name evidence="3" type="ordered locus">AXY_14360</name>
</gene>
<comment type="similarity">
    <text evidence="1">Belongs to the CinA family.</text>
</comment>
<dbReference type="SMART" id="SM00852">
    <property type="entry name" value="MoCF_biosynth"/>
    <property type="match status" value="1"/>
</dbReference>
<dbReference type="PANTHER" id="PTHR13939">
    <property type="entry name" value="NICOTINAMIDE-NUCLEOTIDE AMIDOHYDROLASE PNCC"/>
    <property type="match status" value="1"/>
</dbReference>
<dbReference type="NCBIfam" id="TIGR00177">
    <property type="entry name" value="molyb_syn"/>
    <property type="match status" value="1"/>
</dbReference>
<dbReference type="InterPro" id="IPR041424">
    <property type="entry name" value="CinA_KH"/>
</dbReference>
<dbReference type="AlphaFoldDB" id="K0J7L3"/>
<feature type="domain" description="MoaB/Mog" evidence="2">
    <location>
        <begin position="6"/>
        <end position="173"/>
    </location>
</feature>
<dbReference type="NCBIfam" id="TIGR00200">
    <property type="entry name" value="cinA_nterm"/>
    <property type="match status" value="1"/>
</dbReference>
<dbReference type="InterPro" id="IPR050101">
    <property type="entry name" value="CinA"/>
</dbReference>
<dbReference type="PATRIC" id="fig|698758.3.peg.1433"/>
<dbReference type="SUPFAM" id="SSF53218">
    <property type="entry name" value="Molybdenum cofactor biosynthesis proteins"/>
    <property type="match status" value="1"/>
</dbReference>
<dbReference type="STRING" id="698758.AXY_14360"/>
<dbReference type="InterPro" id="IPR036653">
    <property type="entry name" value="CinA-like_C"/>
</dbReference>
<dbReference type="KEGG" id="axl:AXY_14360"/>
<dbReference type="Pfam" id="PF18146">
    <property type="entry name" value="CinA_KH"/>
    <property type="match status" value="1"/>
</dbReference>
<dbReference type="EMBL" id="AP012050">
    <property type="protein sequence ID" value="BAM47568.1"/>
    <property type="molecule type" value="Genomic_DNA"/>
</dbReference>
<dbReference type="eggNOG" id="COG1058">
    <property type="taxonomic scope" value="Bacteria"/>
</dbReference>
<dbReference type="Gene3D" id="3.90.950.20">
    <property type="entry name" value="CinA-like"/>
    <property type="match status" value="1"/>
</dbReference>
<dbReference type="PIRSF" id="PIRSF006728">
    <property type="entry name" value="CinA"/>
    <property type="match status" value="1"/>
</dbReference>
<dbReference type="NCBIfam" id="NF001813">
    <property type="entry name" value="PRK00549.1"/>
    <property type="match status" value="1"/>
</dbReference>
<dbReference type="InterPro" id="IPR008135">
    <property type="entry name" value="Competence-induced_CinA"/>
</dbReference>
<dbReference type="SUPFAM" id="SSF142433">
    <property type="entry name" value="CinA-like"/>
    <property type="match status" value="1"/>
</dbReference>
<name>K0J7L3_AMPXN</name>
<proteinExistence type="inferred from homology"/>
<dbReference type="NCBIfam" id="TIGR00199">
    <property type="entry name" value="PncC_domain"/>
    <property type="match status" value="1"/>
</dbReference>
<reference evidence="3 4" key="1">
    <citation type="submission" date="2011-01" db="EMBL/GenBank/DDBJ databases">
        <title>Whole genome sequence of Amphibacillus xylinus NBRC 15112.</title>
        <authorList>
            <person name="Nakazawa H."/>
            <person name="Katano Y."/>
            <person name="Nakamura S."/>
            <person name="Sasagawa M."/>
            <person name="Fukada J."/>
            <person name="Arai T."/>
            <person name="Sasakura N."/>
            <person name="Mochizuki D."/>
            <person name="Hosoyama A."/>
            <person name="Harada K."/>
            <person name="Horikawa H."/>
            <person name="Kato Y."/>
            <person name="Harada T."/>
            <person name="Sasaki K."/>
            <person name="Sekiguchi M."/>
            <person name="Hodoyama M."/>
            <person name="Nishiko R."/>
            <person name="Narita H."/>
            <person name="Hanamaki A."/>
            <person name="Hata C."/>
            <person name="Konno Y."/>
            <person name="Niimura Y."/>
            <person name="Yamazaki S."/>
            <person name="Fujita N."/>
        </authorList>
    </citation>
    <scope>NUCLEOTIDE SEQUENCE [LARGE SCALE GENOMIC DNA]</scope>
    <source>
        <strain evidence="4">ATCC 51415 / DSM 6626 / JCM 7361 / LMG 17667 / NBRC 15112 / Ep01</strain>
    </source>
</reference>
<evidence type="ECO:0000259" key="2">
    <source>
        <dbReference type="SMART" id="SM00852"/>
    </source>
</evidence>
<dbReference type="InterPro" id="IPR001453">
    <property type="entry name" value="MoaB/Mog_dom"/>
</dbReference>
<dbReference type="Gene3D" id="3.40.980.10">
    <property type="entry name" value="MoaB/Mog-like domain"/>
    <property type="match status" value="1"/>
</dbReference>